<evidence type="ECO:0000313" key="5">
    <source>
        <dbReference type="Proteomes" id="UP001652625"/>
    </source>
</evidence>
<dbReference type="SMART" id="SM00028">
    <property type="entry name" value="TPR"/>
    <property type="match status" value="5"/>
</dbReference>
<name>A0ABM4C285_HYDVU</name>
<dbReference type="CDD" id="cd24142">
    <property type="entry name" value="ACL4-like"/>
    <property type="match status" value="1"/>
</dbReference>
<dbReference type="PROSITE" id="PS50005">
    <property type="entry name" value="TPR"/>
    <property type="match status" value="1"/>
</dbReference>
<keyword evidence="5" id="KW-1185">Reference proteome</keyword>
<sequence>MGKRKKIINDQKAGVGSKPHNTGSKQHYSVDDLLNRVNEYIESFEFELAEKFCKKALDLEPQNISALVTFGNICAELGDLDNAKTHFSKAVELDPLNGHVKYLYLGQLSEGNEAVENYKKAIQIMKSEIENQKNSASNNIITNKDLSSVYCSLAEIYMTDCCLESDAETLCEEYCKLAIECDGDNIDALLAMSNFLLSKENIADAENYIKSAYTLWKKLTEEGYENIPDTISYESRISLIKLLIEIGSYESVSHITDQLVEENEDDLRIWYYIGLSKFLLKDGDNPRFYLEKALELITKTGTEEDTDIKNHILEMLEDCPLEELDPVDTLQEEDLASDEENEIQMEM</sequence>
<feature type="coiled-coil region" evidence="3">
    <location>
        <begin position="108"/>
        <end position="135"/>
    </location>
</feature>
<evidence type="ECO:0000313" key="6">
    <source>
        <dbReference type="RefSeq" id="XP_065655662.1"/>
    </source>
</evidence>
<accession>A0ABM4C285</accession>
<proteinExistence type="predicted"/>
<dbReference type="RefSeq" id="XP_065655662.1">
    <property type="nucleotide sequence ID" value="XM_065799590.1"/>
</dbReference>
<keyword evidence="1 2" id="KW-0802">TPR repeat</keyword>
<evidence type="ECO:0000256" key="2">
    <source>
        <dbReference type="PROSITE-ProRule" id="PRU00339"/>
    </source>
</evidence>
<feature type="region of interest" description="Disordered" evidence="4">
    <location>
        <begin position="1"/>
        <end position="27"/>
    </location>
</feature>
<dbReference type="GeneID" id="105846942"/>
<feature type="repeat" description="TPR" evidence="2">
    <location>
        <begin position="64"/>
        <end position="97"/>
    </location>
</feature>
<keyword evidence="3" id="KW-0175">Coiled coil</keyword>
<dbReference type="SUPFAM" id="SSF48452">
    <property type="entry name" value="TPR-like"/>
    <property type="match status" value="2"/>
</dbReference>
<protein>
    <submittedName>
        <fullName evidence="6">Uncharacterized protein LOC105846942</fullName>
    </submittedName>
</protein>
<dbReference type="PANTHER" id="PTHR12558">
    <property type="entry name" value="CELL DIVISION CYCLE 16,23,27"/>
    <property type="match status" value="1"/>
</dbReference>
<dbReference type="InterPro" id="IPR019734">
    <property type="entry name" value="TPR_rpt"/>
</dbReference>
<dbReference type="PANTHER" id="PTHR12558:SF50">
    <property type="entry name" value="ASSEMBLY CHAPERONE OF RPL4-RELATED"/>
    <property type="match status" value="1"/>
</dbReference>
<dbReference type="Proteomes" id="UP001652625">
    <property type="component" value="Chromosome 06"/>
</dbReference>
<gene>
    <name evidence="6" type="primary">LOC105846942</name>
</gene>
<dbReference type="InterPro" id="IPR011990">
    <property type="entry name" value="TPR-like_helical_dom_sf"/>
</dbReference>
<organism evidence="5 6">
    <name type="scientific">Hydra vulgaris</name>
    <name type="common">Hydra</name>
    <name type="synonym">Hydra attenuata</name>
    <dbReference type="NCBI Taxonomy" id="6087"/>
    <lineage>
        <taxon>Eukaryota</taxon>
        <taxon>Metazoa</taxon>
        <taxon>Cnidaria</taxon>
        <taxon>Hydrozoa</taxon>
        <taxon>Hydroidolina</taxon>
        <taxon>Anthoathecata</taxon>
        <taxon>Aplanulata</taxon>
        <taxon>Hydridae</taxon>
        <taxon>Hydra</taxon>
    </lineage>
</organism>
<evidence type="ECO:0000256" key="3">
    <source>
        <dbReference type="SAM" id="Coils"/>
    </source>
</evidence>
<evidence type="ECO:0000256" key="1">
    <source>
        <dbReference type="ARBA" id="ARBA00022803"/>
    </source>
</evidence>
<dbReference type="Gene3D" id="1.25.40.10">
    <property type="entry name" value="Tetratricopeptide repeat domain"/>
    <property type="match status" value="2"/>
</dbReference>
<reference evidence="6" key="1">
    <citation type="submission" date="2025-08" db="UniProtKB">
        <authorList>
            <consortium name="RefSeq"/>
        </authorList>
    </citation>
    <scope>IDENTIFICATION</scope>
</reference>
<dbReference type="Pfam" id="PF13181">
    <property type="entry name" value="TPR_8"/>
    <property type="match status" value="2"/>
</dbReference>
<evidence type="ECO:0000256" key="4">
    <source>
        <dbReference type="SAM" id="MobiDB-lite"/>
    </source>
</evidence>